<proteinExistence type="predicted"/>
<organism evidence="1">
    <name type="scientific">freshwater sediment metagenome</name>
    <dbReference type="NCBI Taxonomy" id="556182"/>
    <lineage>
        <taxon>unclassified sequences</taxon>
        <taxon>metagenomes</taxon>
        <taxon>ecological metagenomes</taxon>
    </lineage>
</organism>
<dbReference type="AlphaFoldDB" id="A0AA48M6U7"/>
<sequence>MRVPKAVASVLRGRTVLIPLPPANDVGPLLVKTTIGTFVKFSLRTRNLDTAKAREAAVRGELQKIFSAAGSGPAKLSQRQIVALSGEIYRLFVEAFGEDPGKPEKWAAWKAFNRAAGEGRITSAPSTAPEPFDEVEAARERFGDDLTSGVNALPLGTTTAGLESRFGAAANWILAHHNLEVDTQTREALLKEIFRAAQDAGYQLKRNAAGDYRPDPQAERFPPFESRADVTLTELFERWSAEARPAPSTR</sequence>
<reference evidence="1" key="1">
    <citation type="submission" date="2023-07" db="EMBL/GenBank/DDBJ databases">
        <authorList>
            <person name="Pelsma A.J. K."/>
        </authorList>
    </citation>
    <scope>NUCLEOTIDE SEQUENCE</scope>
</reference>
<gene>
    <name evidence="1" type="ORF">AMST5_04239</name>
</gene>
<name>A0AA48M6U7_9ZZZZ</name>
<evidence type="ECO:0000313" key="1">
    <source>
        <dbReference type="EMBL" id="CAJ0892670.1"/>
    </source>
</evidence>
<accession>A0AA48M6U7</accession>
<protein>
    <submittedName>
        <fullName evidence="1">Uncharacterized protein</fullName>
    </submittedName>
</protein>
<dbReference type="EMBL" id="OY288114">
    <property type="protein sequence ID" value="CAJ0892670.1"/>
    <property type="molecule type" value="Genomic_DNA"/>
</dbReference>